<protein>
    <submittedName>
        <fullName evidence="1">Uncharacterized protein</fullName>
    </submittedName>
</protein>
<gene>
    <name evidence="1" type="ORF">PSEMO_42550</name>
</gene>
<comment type="caution">
    <text evidence="1">The sequence shown here is derived from an EMBL/GenBank/DDBJ whole genome shotgun (WGS) entry which is preliminary data.</text>
</comment>
<dbReference type="OrthoDB" id="6986732at2"/>
<dbReference type="RefSeq" id="WP_075805007.1">
    <property type="nucleotide sequence ID" value="NZ_MKZO01000037.1"/>
</dbReference>
<reference evidence="1 2" key="1">
    <citation type="submission" date="2016-10" db="EMBL/GenBank/DDBJ databases">
        <title>Genome Sequence of Pseudomonas putida GM4FR.</title>
        <authorList>
            <person name="Poehlein A."/>
            <person name="Wemheuer F."/>
            <person name="Hollensteiner J."/>
            <person name="Wemheuer B."/>
        </authorList>
    </citation>
    <scope>NUCLEOTIDE SEQUENCE [LARGE SCALE GENOMIC DNA]</scope>
    <source>
        <strain evidence="1 2">GM4FR</strain>
    </source>
</reference>
<dbReference type="InterPro" id="IPR045646">
    <property type="entry name" value="DUF6402"/>
</dbReference>
<evidence type="ECO:0000313" key="1">
    <source>
        <dbReference type="EMBL" id="OLS60852.1"/>
    </source>
</evidence>
<dbReference type="EMBL" id="MKZO01000037">
    <property type="protein sequence ID" value="OLS60852.1"/>
    <property type="molecule type" value="Genomic_DNA"/>
</dbReference>
<dbReference type="Pfam" id="PF19940">
    <property type="entry name" value="DUF6402"/>
    <property type="match status" value="1"/>
</dbReference>
<organism evidence="1 2">
    <name type="scientific">Pseudomonas putida</name>
    <name type="common">Arthrobacter siderocapsulatus</name>
    <dbReference type="NCBI Taxonomy" id="303"/>
    <lineage>
        <taxon>Bacteria</taxon>
        <taxon>Pseudomonadati</taxon>
        <taxon>Pseudomonadota</taxon>
        <taxon>Gammaproteobacteria</taxon>
        <taxon>Pseudomonadales</taxon>
        <taxon>Pseudomonadaceae</taxon>
        <taxon>Pseudomonas</taxon>
    </lineage>
</organism>
<proteinExistence type="predicted"/>
<name>A0A1Q9R0M8_PSEPU</name>
<dbReference type="AlphaFoldDB" id="A0A1Q9R0M8"/>
<sequence length="308" mass="34210">MSLKDFQQATALGPDALFLLEGVTLDTLPGRDHPPKQIVIQALPLSKVPVAMRKMNWHTAAALMQRWFDSPAWQMPEAWKEEKTRPDPMTLTRAHCDEGIVKMSWAMGFARCREAVSLAASRIHTPNGVQRLNDLLVKAGWDRKAPIRLGDLNATARVLDVTAQVNVAPLGSLSDPLDDMYGALGQAIVKVCVSGRAFVEQEPGNQRSIGYFQVERLGFYIRDHYDFNGFQFLGIWTQDQILNRSELIEVATGGSAPIFELGDTAFASVTNGDFRKYRDKVGMGGDFLLYSDVLWVETDQIINLGPVS</sequence>
<evidence type="ECO:0000313" key="2">
    <source>
        <dbReference type="Proteomes" id="UP000186736"/>
    </source>
</evidence>
<dbReference type="Proteomes" id="UP000186736">
    <property type="component" value="Unassembled WGS sequence"/>
</dbReference>
<accession>A0A1Q9R0M8</accession>